<evidence type="ECO:0000259" key="7">
    <source>
        <dbReference type="PROSITE" id="PS50957"/>
    </source>
</evidence>
<keyword evidence="4" id="KW-0833">Ubl conjugation pathway</keyword>
<comment type="catalytic activity">
    <reaction evidence="1">
        <text>Thiol-dependent hydrolysis of ester, thioester, amide, peptide and isopeptide bonds formed by the C-terminal Gly of ubiquitin (a 76-residue protein attached to proteins as an intracellular targeting signal).</text>
        <dbReference type="EC" id="3.4.19.12"/>
    </reaction>
</comment>
<evidence type="ECO:0000256" key="1">
    <source>
        <dbReference type="ARBA" id="ARBA00000707"/>
    </source>
</evidence>
<dbReference type="InterPro" id="IPR040053">
    <property type="entry name" value="JOSD1/2"/>
</dbReference>
<dbReference type="GO" id="GO:0016579">
    <property type="term" value="P:protein deubiquitination"/>
    <property type="evidence" value="ECO:0007669"/>
    <property type="project" value="InterPro"/>
</dbReference>
<dbReference type="OrthoDB" id="422700at2759"/>
<accession>A0A813XDC1</accession>
<dbReference type="EC" id="3.4.19.12" evidence="2"/>
<proteinExistence type="predicted"/>
<name>A0A813XDC1_ADIRI</name>
<dbReference type="GO" id="GO:0004843">
    <property type="term" value="F:cysteine-type deubiquitinase activity"/>
    <property type="evidence" value="ECO:0007669"/>
    <property type="project" value="UniProtKB-EC"/>
</dbReference>
<dbReference type="Gene3D" id="3.90.70.40">
    <property type="match status" value="1"/>
</dbReference>
<dbReference type="Pfam" id="PF02099">
    <property type="entry name" value="Josephin"/>
    <property type="match status" value="1"/>
</dbReference>
<evidence type="ECO:0000313" key="9">
    <source>
        <dbReference type="Proteomes" id="UP000663852"/>
    </source>
</evidence>
<sequence>MNESIDAFDFKDCFGLLLNITLDRPFLDRLPLVSSWTKPGRHWLAIKSVDGEHYYNLDSKLSQPRLIGGQTDLKDYLNKLDRAQTYMYMVIDETMTEKFPSD</sequence>
<dbReference type="Proteomes" id="UP000663852">
    <property type="component" value="Unassembled WGS sequence"/>
</dbReference>
<dbReference type="EMBL" id="CAJNOJ010000026">
    <property type="protein sequence ID" value="CAF0868355.1"/>
    <property type="molecule type" value="Genomic_DNA"/>
</dbReference>
<feature type="domain" description="Josephin" evidence="7">
    <location>
        <begin position="1"/>
        <end position="102"/>
    </location>
</feature>
<dbReference type="PANTHER" id="PTHR13291">
    <property type="entry name" value="JOSEPHIN 1, 2"/>
    <property type="match status" value="1"/>
</dbReference>
<keyword evidence="3" id="KW-0645">Protease</keyword>
<evidence type="ECO:0000256" key="6">
    <source>
        <dbReference type="PROSITE-ProRule" id="PRU00331"/>
    </source>
</evidence>
<evidence type="ECO:0000256" key="3">
    <source>
        <dbReference type="ARBA" id="ARBA00022670"/>
    </source>
</evidence>
<evidence type="ECO:0000256" key="4">
    <source>
        <dbReference type="ARBA" id="ARBA00022786"/>
    </source>
</evidence>
<keyword evidence="5" id="KW-0378">Hydrolase</keyword>
<comment type="caution">
    <text evidence="6">Lacks conserved residue(s) required for the propagation of feature annotation.</text>
</comment>
<comment type="caution">
    <text evidence="8">The sequence shown here is derived from an EMBL/GenBank/DDBJ whole genome shotgun (WGS) entry which is preliminary data.</text>
</comment>
<dbReference type="InterPro" id="IPR006155">
    <property type="entry name" value="Josephin"/>
</dbReference>
<dbReference type="GO" id="GO:0006508">
    <property type="term" value="P:proteolysis"/>
    <property type="evidence" value="ECO:0007669"/>
    <property type="project" value="UniProtKB-KW"/>
</dbReference>
<protein>
    <recommendedName>
        <fullName evidence="2">ubiquitinyl hydrolase 1</fullName>
        <ecNumber evidence="2">3.4.19.12</ecNumber>
    </recommendedName>
</protein>
<evidence type="ECO:0000256" key="5">
    <source>
        <dbReference type="ARBA" id="ARBA00022801"/>
    </source>
</evidence>
<dbReference type="PROSITE" id="PS50957">
    <property type="entry name" value="JOSEPHIN"/>
    <property type="match status" value="1"/>
</dbReference>
<dbReference type="AlphaFoldDB" id="A0A813XDC1"/>
<dbReference type="PANTHER" id="PTHR13291:SF0">
    <property type="entry name" value="JOSEPHIN-LIKE PROTEIN"/>
    <property type="match status" value="1"/>
</dbReference>
<evidence type="ECO:0000313" key="8">
    <source>
        <dbReference type="EMBL" id="CAF0868355.1"/>
    </source>
</evidence>
<reference evidence="8" key="1">
    <citation type="submission" date="2021-02" db="EMBL/GenBank/DDBJ databases">
        <authorList>
            <person name="Nowell W R."/>
        </authorList>
    </citation>
    <scope>NUCLEOTIDE SEQUENCE</scope>
</reference>
<organism evidence="8 9">
    <name type="scientific">Adineta ricciae</name>
    <name type="common">Rotifer</name>
    <dbReference type="NCBI Taxonomy" id="249248"/>
    <lineage>
        <taxon>Eukaryota</taxon>
        <taxon>Metazoa</taxon>
        <taxon>Spiralia</taxon>
        <taxon>Gnathifera</taxon>
        <taxon>Rotifera</taxon>
        <taxon>Eurotatoria</taxon>
        <taxon>Bdelloidea</taxon>
        <taxon>Adinetida</taxon>
        <taxon>Adinetidae</taxon>
        <taxon>Adineta</taxon>
    </lineage>
</organism>
<evidence type="ECO:0000256" key="2">
    <source>
        <dbReference type="ARBA" id="ARBA00012759"/>
    </source>
</evidence>
<gene>
    <name evidence="8" type="ORF">EDS130_LOCUS8159</name>
</gene>